<dbReference type="RefSeq" id="WP_386434879.1">
    <property type="nucleotide sequence ID" value="NZ_JBHSBB010000022.1"/>
</dbReference>
<dbReference type="Pfam" id="PF02405">
    <property type="entry name" value="MlaE"/>
    <property type="match status" value="1"/>
</dbReference>
<feature type="transmembrane region" description="Helical" evidence="2">
    <location>
        <begin position="227"/>
        <end position="250"/>
    </location>
</feature>
<feature type="transmembrane region" description="Helical" evidence="2">
    <location>
        <begin position="128"/>
        <end position="152"/>
    </location>
</feature>
<dbReference type="PANTHER" id="PTHR30188:SF13">
    <property type="entry name" value="CONSERVED HYPOTHETICAL INTEGRAL MEMBRANE PROTEIN YRBE3B"/>
    <property type="match status" value="1"/>
</dbReference>
<evidence type="ECO:0000256" key="2">
    <source>
        <dbReference type="SAM" id="Phobius"/>
    </source>
</evidence>
<accession>A0ABV8HZH5</accession>
<protein>
    <submittedName>
        <fullName evidence="3">MlaE family ABC transporter permease</fullName>
    </submittedName>
</protein>
<keyword evidence="2" id="KW-1133">Transmembrane helix</keyword>
<evidence type="ECO:0000313" key="4">
    <source>
        <dbReference type="Proteomes" id="UP001595765"/>
    </source>
</evidence>
<feature type="compositionally biased region" description="Pro residues" evidence="1">
    <location>
        <begin position="10"/>
        <end position="20"/>
    </location>
</feature>
<comment type="caution">
    <text evidence="3">The sequence shown here is derived from an EMBL/GenBank/DDBJ whole genome shotgun (WGS) entry which is preliminary data.</text>
</comment>
<dbReference type="Proteomes" id="UP001595765">
    <property type="component" value="Unassembled WGS sequence"/>
</dbReference>
<gene>
    <name evidence="3" type="ORF">ACFO3J_27825</name>
</gene>
<evidence type="ECO:0000256" key="1">
    <source>
        <dbReference type="SAM" id="MobiDB-lite"/>
    </source>
</evidence>
<reference evidence="4" key="1">
    <citation type="journal article" date="2019" name="Int. J. Syst. Evol. Microbiol.">
        <title>The Global Catalogue of Microorganisms (GCM) 10K type strain sequencing project: providing services to taxonomists for standard genome sequencing and annotation.</title>
        <authorList>
            <consortium name="The Broad Institute Genomics Platform"/>
            <consortium name="The Broad Institute Genome Sequencing Center for Infectious Disease"/>
            <person name="Wu L."/>
            <person name="Ma J."/>
        </authorList>
    </citation>
    <scope>NUCLEOTIDE SEQUENCE [LARGE SCALE GENOMIC DNA]</scope>
    <source>
        <strain evidence="4">CGMCC 4.7237</strain>
    </source>
</reference>
<dbReference type="InterPro" id="IPR030802">
    <property type="entry name" value="Permease_MalE"/>
</dbReference>
<evidence type="ECO:0000313" key="3">
    <source>
        <dbReference type="EMBL" id="MFC4035251.1"/>
    </source>
</evidence>
<sequence length="296" mass="31499">MALLDKDAPPAEPPGTPPPAARRRPRLKTGRWLRWLDETGDHLIFHITAVLWIPRTLRRYLKEVQRLLAEVVFGSGGLGVIGGTVGVMIGMTLATGTVVGLQGYAAMNELGTTAFTGFISAYFNTREIAPLVAGLALSATVGAGFTAQLGAMRINEEIDALEGMGVRSMPYLVTTRIIAGVVAIIPLYGIGLLSSYVASRLVTVWVNHQSPGTYDHYFNLFLSPADVLLSALKVLIFSVIVILAHCYYGFTAKGGPAGVGIAVGRSVRNAIVIISITDFFLSLAIWGATTTVRVAG</sequence>
<feature type="transmembrane region" description="Helical" evidence="2">
    <location>
        <begin position="67"/>
        <end position="91"/>
    </location>
</feature>
<keyword evidence="4" id="KW-1185">Reference proteome</keyword>
<feature type="region of interest" description="Disordered" evidence="1">
    <location>
        <begin position="1"/>
        <end position="24"/>
    </location>
</feature>
<proteinExistence type="predicted"/>
<feature type="transmembrane region" description="Helical" evidence="2">
    <location>
        <begin position="270"/>
        <end position="289"/>
    </location>
</feature>
<feature type="transmembrane region" description="Helical" evidence="2">
    <location>
        <begin position="173"/>
        <end position="198"/>
    </location>
</feature>
<dbReference type="EMBL" id="JBHSBB010000022">
    <property type="protein sequence ID" value="MFC4035251.1"/>
    <property type="molecule type" value="Genomic_DNA"/>
</dbReference>
<name>A0ABV8HZH5_9ACTN</name>
<keyword evidence="2" id="KW-0472">Membrane</keyword>
<organism evidence="3 4">
    <name type="scientific">Streptomyces polygonati</name>
    <dbReference type="NCBI Taxonomy" id="1617087"/>
    <lineage>
        <taxon>Bacteria</taxon>
        <taxon>Bacillati</taxon>
        <taxon>Actinomycetota</taxon>
        <taxon>Actinomycetes</taxon>
        <taxon>Kitasatosporales</taxon>
        <taxon>Streptomycetaceae</taxon>
        <taxon>Streptomyces</taxon>
    </lineage>
</organism>
<keyword evidence="2" id="KW-0812">Transmembrane</keyword>
<dbReference type="PANTHER" id="PTHR30188">
    <property type="entry name" value="ABC TRANSPORTER PERMEASE PROTEIN-RELATED"/>
    <property type="match status" value="1"/>
</dbReference>